<feature type="transmembrane region" description="Helical" evidence="8">
    <location>
        <begin position="356"/>
        <end position="381"/>
    </location>
</feature>
<proteinExistence type="predicted"/>
<comment type="subcellular location">
    <subcellularLocation>
        <location evidence="1">Cell membrane</location>
        <topology evidence="1">Multi-pass membrane protein</topology>
    </subcellularLocation>
</comment>
<dbReference type="InterPro" id="IPR020846">
    <property type="entry name" value="MFS_dom"/>
</dbReference>
<dbReference type="GO" id="GO:0005886">
    <property type="term" value="C:plasma membrane"/>
    <property type="evidence" value="ECO:0007669"/>
    <property type="project" value="UniProtKB-SubCell"/>
</dbReference>
<feature type="transmembrane region" description="Helical" evidence="8">
    <location>
        <begin position="103"/>
        <end position="121"/>
    </location>
</feature>
<evidence type="ECO:0000256" key="4">
    <source>
        <dbReference type="ARBA" id="ARBA00022692"/>
    </source>
</evidence>
<feature type="transmembrane region" description="Helical" evidence="8">
    <location>
        <begin position="35"/>
        <end position="59"/>
    </location>
</feature>
<evidence type="ECO:0000256" key="2">
    <source>
        <dbReference type="ARBA" id="ARBA00022448"/>
    </source>
</evidence>
<evidence type="ECO:0000256" key="8">
    <source>
        <dbReference type="SAM" id="Phobius"/>
    </source>
</evidence>
<feature type="transmembrane region" description="Helical" evidence="8">
    <location>
        <begin position="71"/>
        <end position="91"/>
    </location>
</feature>
<keyword evidence="3" id="KW-1003">Cell membrane</keyword>
<keyword evidence="4 8" id="KW-0812">Transmembrane</keyword>
<name>A0A4R5BSH0_9ACTN</name>
<feature type="region of interest" description="Disordered" evidence="7">
    <location>
        <begin position="1"/>
        <end position="20"/>
    </location>
</feature>
<dbReference type="InterPro" id="IPR036259">
    <property type="entry name" value="MFS_trans_sf"/>
</dbReference>
<comment type="caution">
    <text evidence="10">The sequence shown here is derived from an EMBL/GenBank/DDBJ whole genome shotgun (WGS) entry which is preliminary data.</text>
</comment>
<dbReference type="AlphaFoldDB" id="A0A4R5BSH0"/>
<accession>A0A4R5BSH0</accession>
<feature type="transmembrane region" description="Helical" evidence="8">
    <location>
        <begin position="393"/>
        <end position="411"/>
    </location>
</feature>
<evidence type="ECO:0000313" key="10">
    <source>
        <dbReference type="EMBL" id="TDD88526.1"/>
    </source>
</evidence>
<keyword evidence="6 8" id="KW-0472">Membrane</keyword>
<evidence type="ECO:0000256" key="7">
    <source>
        <dbReference type="SAM" id="MobiDB-lite"/>
    </source>
</evidence>
<dbReference type="Proteomes" id="UP000294513">
    <property type="component" value="Unassembled WGS sequence"/>
</dbReference>
<evidence type="ECO:0000259" key="9">
    <source>
        <dbReference type="PROSITE" id="PS50850"/>
    </source>
</evidence>
<dbReference type="GO" id="GO:0022857">
    <property type="term" value="F:transmembrane transporter activity"/>
    <property type="evidence" value="ECO:0007669"/>
    <property type="project" value="InterPro"/>
</dbReference>
<organism evidence="10 11">
    <name type="scientific">Actinomadura rubrisoli</name>
    <dbReference type="NCBI Taxonomy" id="2530368"/>
    <lineage>
        <taxon>Bacteria</taxon>
        <taxon>Bacillati</taxon>
        <taxon>Actinomycetota</taxon>
        <taxon>Actinomycetes</taxon>
        <taxon>Streptosporangiales</taxon>
        <taxon>Thermomonosporaceae</taxon>
        <taxon>Actinomadura</taxon>
    </lineage>
</organism>
<feature type="transmembrane region" description="Helical" evidence="8">
    <location>
        <begin position="329"/>
        <end position="350"/>
    </location>
</feature>
<feature type="transmembrane region" description="Helical" evidence="8">
    <location>
        <begin position="266"/>
        <end position="288"/>
    </location>
</feature>
<keyword evidence="11" id="KW-1185">Reference proteome</keyword>
<evidence type="ECO:0000256" key="5">
    <source>
        <dbReference type="ARBA" id="ARBA00022989"/>
    </source>
</evidence>
<dbReference type="RefSeq" id="WP_131893533.1">
    <property type="nucleotide sequence ID" value="NZ_SMKU01000064.1"/>
</dbReference>
<gene>
    <name evidence="10" type="ORF">E1298_15015</name>
</gene>
<evidence type="ECO:0000256" key="6">
    <source>
        <dbReference type="ARBA" id="ARBA00023136"/>
    </source>
</evidence>
<dbReference type="OrthoDB" id="8953821at2"/>
<sequence length="466" mass="48504">MNPTPSDTSNTSNTVSTADAPDIAARGRRATRGAAIGFAIDCYDIYLPVIALAPALHYFMDKDVASGTSALVNGLVFAATLLGRPLGAFIFGTIADTAGRRRATLIAMYGSAAGTLLLAFVPSFSAIGFASIGLLIVLRFATGVFLGGQYTGAIPLAMESSPVRKRGLYGGLITMGFPLAFCVMSLFTYLLLRVTGGTGGGNGGSAYEVWGWRIPVVVGALATFAFAVYYGRTVQESPAFLKVEVRKASPARQLVRGTAARSLRQVLILMTGVWILSNATSASFPVTLRSLDGVSSQRGTAIIVVAQVFLIAAYPLAGALSQRIGRRVVLALCGALGAVVAPLFYLAIVSGPVSSFAGLAALTTGLVLSSICCFGCTAAYISERFRTELRATGYGISYSFAIIIPAFYAFYERGLATFMDADHTTVVLYVVGGILLLIGALTGPETKDAVLVPAGGTAAKVVEDVK</sequence>
<dbReference type="PROSITE" id="PS50850">
    <property type="entry name" value="MFS"/>
    <property type="match status" value="1"/>
</dbReference>
<dbReference type="Pfam" id="PF07690">
    <property type="entry name" value="MFS_1"/>
    <property type="match status" value="1"/>
</dbReference>
<dbReference type="PANTHER" id="PTHR43045:SF4">
    <property type="entry name" value="TRANSPORTER YDFJ-RELATED"/>
    <property type="match status" value="1"/>
</dbReference>
<dbReference type="PANTHER" id="PTHR43045">
    <property type="entry name" value="SHIKIMATE TRANSPORTER"/>
    <property type="match status" value="1"/>
</dbReference>
<evidence type="ECO:0000256" key="3">
    <source>
        <dbReference type="ARBA" id="ARBA00022475"/>
    </source>
</evidence>
<feature type="domain" description="Major facilitator superfamily (MFS) profile" evidence="9">
    <location>
        <begin position="30"/>
        <end position="447"/>
    </location>
</feature>
<dbReference type="EMBL" id="SMKU01000064">
    <property type="protein sequence ID" value="TDD88526.1"/>
    <property type="molecule type" value="Genomic_DNA"/>
</dbReference>
<dbReference type="SUPFAM" id="SSF103473">
    <property type="entry name" value="MFS general substrate transporter"/>
    <property type="match status" value="1"/>
</dbReference>
<feature type="transmembrane region" description="Helical" evidence="8">
    <location>
        <begin position="423"/>
        <end position="441"/>
    </location>
</feature>
<protein>
    <submittedName>
        <fullName evidence="10">MFS transporter</fullName>
    </submittedName>
</protein>
<feature type="transmembrane region" description="Helical" evidence="8">
    <location>
        <begin position="212"/>
        <end position="231"/>
    </location>
</feature>
<reference evidence="10 11" key="1">
    <citation type="submission" date="2019-03" db="EMBL/GenBank/DDBJ databases">
        <title>Draft genome sequences of novel Actinobacteria.</title>
        <authorList>
            <person name="Sahin N."/>
            <person name="Ay H."/>
            <person name="Saygin H."/>
        </authorList>
    </citation>
    <scope>NUCLEOTIDE SEQUENCE [LARGE SCALE GENOMIC DNA]</scope>
    <source>
        <strain evidence="10 11">H3C3</strain>
    </source>
</reference>
<feature type="transmembrane region" description="Helical" evidence="8">
    <location>
        <begin position="168"/>
        <end position="192"/>
    </location>
</feature>
<keyword evidence="2" id="KW-0813">Transport</keyword>
<dbReference type="InterPro" id="IPR011701">
    <property type="entry name" value="MFS"/>
</dbReference>
<keyword evidence="5 8" id="KW-1133">Transmembrane helix</keyword>
<evidence type="ECO:0000256" key="1">
    <source>
        <dbReference type="ARBA" id="ARBA00004651"/>
    </source>
</evidence>
<feature type="transmembrane region" description="Helical" evidence="8">
    <location>
        <begin position="127"/>
        <end position="147"/>
    </location>
</feature>
<dbReference type="Gene3D" id="1.20.1250.20">
    <property type="entry name" value="MFS general substrate transporter like domains"/>
    <property type="match status" value="2"/>
</dbReference>
<evidence type="ECO:0000313" key="11">
    <source>
        <dbReference type="Proteomes" id="UP000294513"/>
    </source>
</evidence>
<feature type="transmembrane region" description="Helical" evidence="8">
    <location>
        <begin position="300"/>
        <end position="317"/>
    </location>
</feature>